<dbReference type="NCBIfam" id="TIGR00043">
    <property type="entry name" value="rRNA maturation RNase YbeY"/>
    <property type="match status" value="1"/>
</dbReference>
<comment type="caution">
    <text evidence="9">The sequence shown here is derived from an EMBL/GenBank/DDBJ whole genome shotgun (WGS) entry which is preliminary data.</text>
</comment>
<feature type="region of interest" description="Disordered" evidence="8">
    <location>
        <begin position="164"/>
        <end position="186"/>
    </location>
</feature>
<dbReference type="InterPro" id="IPR023091">
    <property type="entry name" value="MetalPrtase_cat_dom_sf_prd"/>
</dbReference>
<dbReference type="PROSITE" id="PS01306">
    <property type="entry name" value="UPF0054"/>
    <property type="match status" value="1"/>
</dbReference>
<dbReference type="EMBL" id="JAAIKB010000013">
    <property type="protein sequence ID" value="NGM23250.1"/>
    <property type="molecule type" value="Genomic_DNA"/>
</dbReference>
<sequence length="186" mass="19341">MEPLSRPPGAAGESSGGAGIGNGAAEITVVLAAPGWRAAVKRPEALARQAAMAALREAGAEGAVTVLLADDATVRRLNSDHRSKAKPTNVLSFPGGMPGHLGDIALALGVVRREARQNGRRPADHLAHLVAHGALHLVGHDHLEAGEARRMEQAEARVMRRLGRPNPWKAQGGKEGAAATRARFAP</sequence>
<evidence type="ECO:0000256" key="1">
    <source>
        <dbReference type="ARBA" id="ARBA00010875"/>
    </source>
</evidence>
<feature type="binding site" evidence="7">
    <location>
        <position position="136"/>
    </location>
    <ligand>
        <name>Zn(2+)</name>
        <dbReference type="ChEBI" id="CHEBI:29105"/>
        <note>catalytic</note>
    </ligand>
</feature>
<dbReference type="GO" id="GO:0005737">
    <property type="term" value="C:cytoplasm"/>
    <property type="evidence" value="ECO:0007669"/>
    <property type="project" value="UniProtKB-SubCell"/>
</dbReference>
<keyword evidence="7" id="KW-0698">rRNA processing</keyword>
<dbReference type="PANTHER" id="PTHR46986">
    <property type="entry name" value="ENDORIBONUCLEASE YBEY, CHLOROPLASTIC"/>
    <property type="match status" value="1"/>
</dbReference>
<evidence type="ECO:0000256" key="7">
    <source>
        <dbReference type="HAMAP-Rule" id="MF_00009"/>
    </source>
</evidence>
<evidence type="ECO:0000256" key="8">
    <source>
        <dbReference type="SAM" id="MobiDB-lite"/>
    </source>
</evidence>
<name>A0A6M1LS70_9PROT</name>
<feature type="binding site" evidence="7">
    <location>
        <position position="132"/>
    </location>
    <ligand>
        <name>Zn(2+)</name>
        <dbReference type="ChEBI" id="CHEBI:29105"/>
        <note>catalytic</note>
    </ligand>
</feature>
<dbReference type="HAMAP" id="MF_00009">
    <property type="entry name" value="Endoribonucl_YbeY"/>
    <property type="match status" value="1"/>
</dbReference>
<dbReference type="EC" id="3.1.-.-" evidence="7"/>
<keyword evidence="10" id="KW-1185">Reference proteome</keyword>
<comment type="function">
    <text evidence="7">Single strand-specific metallo-endoribonuclease involved in late-stage 70S ribosome quality control and in maturation of the 3' terminus of the 16S rRNA.</text>
</comment>
<evidence type="ECO:0000256" key="3">
    <source>
        <dbReference type="ARBA" id="ARBA00022723"/>
    </source>
</evidence>
<evidence type="ECO:0000256" key="2">
    <source>
        <dbReference type="ARBA" id="ARBA00022722"/>
    </source>
</evidence>
<comment type="similarity">
    <text evidence="1 7">Belongs to the endoribonuclease YbeY family.</text>
</comment>
<comment type="subcellular location">
    <subcellularLocation>
        <location evidence="7">Cytoplasm</location>
    </subcellularLocation>
</comment>
<dbReference type="GO" id="GO:0004222">
    <property type="term" value="F:metalloendopeptidase activity"/>
    <property type="evidence" value="ECO:0007669"/>
    <property type="project" value="InterPro"/>
</dbReference>
<dbReference type="Gene3D" id="3.40.390.30">
    <property type="entry name" value="Metalloproteases ('zincins'), catalytic domain"/>
    <property type="match status" value="1"/>
</dbReference>
<accession>A0A6M1LS70</accession>
<dbReference type="GO" id="GO:0004521">
    <property type="term" value="F:RNA endonuclease activity"/>
    <property type="evidence" value="ECO:0007669"/>
    <property type="project" value="UniProtKB-UniRule"/>
</dbReference>
<dbReference type="Proteomes" id="UP000475385">
    <property type="component" value="Unassembled WGS sequence"/>
</dbReference>
<dbReference type="PANTHER" id="PTHR46986:SF1">
    <property type="entry name" value="ENDORIBONUCLEASE YBEY, CHLOROPLASTIC"/>
    <property type="match status" value="1"/>
</dbReference>
<keyword evidence="3 7" id="KW-0479">Metal-binding</keyword>
<reference evidence="9 10" key="1">
    <citation type="submission" date="2020-03" db="EMBL/GenBank/DDBJ databases">
        <title>Roseomonas stagni sp. nov., isolated from pond water in Japan.</title>
        <authorList>
            <person name="Furuhata K."/>
            <person name="Miyamoto H."/>
            <person name="Goto K."/>
        </authorList>
    </citation>
    <scope>NUCLEOTIDE SEQUENCE [LARGE SCALE GENOMIC DNA]</scope>
    <source>
        <strain evidence="9 10">PeD5</strain>
    </source>
</reference>
<keyword evidence="4 7" id="KW-0255">Endonuclease</keyword>
<protein>
    <recommendedName>
        <fullName evidence="7">Endoribonuclease YbeY</fullName>
        <ecNumber evidence="7">3.1.-.-</ecNumber>
    </recommendedName>
</protein>
<feature type="binding site" evidence="7">
    <location>
        <position position="142"/>
    </location>
    <ligand>
        <name>Zn(2+)</name>
        <dbReference type="ChEBI" id="CHEBI:29105"/>
        <note>catalytic</note>
    </ligand>
</feature>
<evidence type="ECO:0000256" key="5">
    <source>
        <dbReference type="ARBA" id="ARBA00022801"/>
    </source>
</evidence>
<dbReference type="AlphaFoldDB" id="A0A6M1LS70"/>
<evidence type="ECO:0000256" key="6">
    <source>
        <dbReference type="ARBA" id="ARBA00022833"/>
    </source>
</evidence>
<organism evidence="9 10">
    <name type="scientific">Falsiroseomonas algicola</name>
    <dbReference type="NCBI Taxonomy" id="2716930"/>
    <lineage>
        <taxon>Bacteria</taxon>
        <taxon>Pseudomonadati</taxon>
        <taxon>Pseudomonadota</taxon>
        <taxon>Alphaproteobacteria</taxon>
        <taxon>Acetobacterales</taxon>
        <taxon>Roseomonadaceae</taxon>
        <taxon>Falsiroseomonas</taxon>
    </lineage>
</organism>
<dbReference type="Pfam" id="PF02130">
    <property type="entry name" value="YbeY"/>
    <property type="match status" value="1"/>
</dbReference>
<keyword evidence="7" id="KW-0690">Ribosome biogenesis</keyword>
<dbReference type="InterPro" id="IPR002036">
    <property type="entry name" value="YbeY"/>
</dbReference>
<dbReference type="SUPFAM" id="SSF55486">
    <property type="entry name" value="Metalloproteases ('zincins'), catalytic domain"/>
    <property type="match status" value="1"/>
</dbReference>
<keyword evidence="6 7" id="KW-0862">Zinc</keyword>
<evidence type="ECO:0000256" key="4">
    <source>
        <dbReference type="ARBA" id="ARBA00022759"/>
    </source>
</evidence>
<evidence type="ECO:0000313" key="10">
    <source>
        <dbReference type="Proteomes" id="UP000475385"/>
    </source>
</evidence>
<keyword evidence="5 7" id="KW-0378">Hydrolase</keyword>
<dbReference type="InterPro" id="IPR020549">
    <property type="entry name" value="YbeY_CS"/>
</dbReference>
<proteinExistence type="inferred from homology"/>
<gene>
    <name evidence="7 9" type="primary">ybeY</name>
    <name evidence="9" type="ORF">G3576_24770</name>
</gene>
<keyword evidence="2 7" id="KW-0540">Nuclease</keyword>
<dbReference type="GO" id="GO:0006364">
    <property type="term" value="P:rRNA processing"/>
    <property type="evidence" value="ECO:0007669"/>
    <property type="project" value="UniProtKB-UniRule"/>
</dbReference>
<keyword evidence="7" id="KW-0963">Cytoplasm</keyword>
<evidence type="ECO:0000313" key="9">
    <source>
        <dbReference type="EMBL" id="NGM23250.1"/>
    </source>
</evidence>
<comment type="cofactor">
    <cofactor evidence="7">
        <name>Zn(2+)</name>
        <dbReference type="ChEBI" id="CHEBI:29105"/>
    </cofactor>
    <text evidence="7">Binds 1 zinc ion.</text>
</comment>
<dbReference type="GO" id="GO:0008270">
    <property type="term" value="F:zinc ion binding"/>
    <property type="evidence" value="ECO:0007669"/>
    <property type="project" value="UniProtKB-UniRule"/>
</dbReference>